<feature type="region of interest" description="Disordered" evidence="1">
    <location>
        <begin position="25"/>
        <end position="49"/>
    </location>
</feature>
<dbReference type="Proteomes" id="UP000252081">
    <property type="component" value="Unassembled WGS sequence"/>
</dbReference>
<protein>
    <recommendedName>
        <fullName evidence="4">Outer membrane protein beta-barrel domain-containing protein</fullName>
    </recommendedName>
</protein>
<reference evidence="2 3" key="1">
    <citation type="submission" date="2018-07" db="EMBL/GenBank/DDBJ databases">
        <title>A draft genome of a endophytic bacteria, a new species of Pedobacter.</title>
        <authorList>
            <person name="Zhang Z.D."/>
            <person name="Chen Z.J."/>
        </authorList>
    </citation>
    <scope>NUCLEOTIDE SEQUENCE [LARGE SCALE GENOMIC DNA]</scope>
    <source>
        <strain evidence="2 3">RS10</strain>
    </source>
</reference>
<proteinExistence type="predicted"/>
<evidence type="ECO:0000313" key="3">
    <source>
        <dbReference type="Proteomes" id="UP000252081"/>
    </source>
</evidence>
<dbReference type="InterPro" id="IPR011250">
    <property type="entry name" value="OMP/PagP_B-barrel"/>
</dbReference>
<sequence length="193" mass="20809">MKTILTIILCIVAINISAQTKKRPAKKPVNQTVAKPTLQPQPKAKASTKADAYSTSQNYSTAIGVKFLYGISLTAKHFLKEKHALEGIFTYRGFNGLGSQIGVSLAYEYHLPVNAIQNLKCYVGGGGHFEYFSFDDDLVDPTTTVGALGVLGLEYKFKGLPIAISADWQPVFTFNSGGGFSAENGGIGVKYTF</sequence>
<gene>
    <name evidence="2" type="ORF">DRW42_12955</name>
</gene>
<evidence type="ECO:0008006" key="4">
    <source>
        <dbReference type="Google" id="ProtNLM"/>
    </source>
</evidence>
<name>A0A366KYM9_9SPHI</name>
<dbReference type="OrthoDB" id="978645at2"/>
<dbReference type="AlphaFoldDB" id="A0A366KYM9"/>
<dbReference type="RefSeq" id="WP_113949251.1">
    <property type="nucleotide sequence ID" value="NZ_QNQU01000010.1"/>
</dbReference>
<keyword evidence="3" id="KW-1185">Reference proteome</keyword>
<comment type="caution">
    <text evidence="2">The sequence shown here is derived from an EMBL/GenBank/DDBJ whole genome shotgun (WGS) entry which is preliminary data.</text>
</comment>
<feature type="compositionally biased region" description="Polar residues" evidence="1">
    <location>
        <begin position="29"/>
        <end position="40"/>
    </location>
</feature>
<accession>A0A366KYM9</accession>
<evidence type="ECO:0000313" key="2">
    <source>
        <dbReference type="EMBL" id="RBQ06688.1"/>
    </source>
</evidence>
<dbReference type="EMBL" id="QNQU01000010">
    <property type="protein sequence ID" value="RBQ06688.1"/>
    <property type="molecule type" value="Genomic_DNA"/>
</dbReference>
<organism evidence="2 3">
    <name type="scientific">Pedobacter miscanthi</name>
    <dbReference type="NCBI Taxonomy" id="2259170"/>
    <lineage>
        <taxon>Bacteria</taxon>
        <taxon>Pseudomonadati</taxon>
        <taxon>Bacteroidota</taxon>
        <taxon>Sphingobacteriia</taxon>
        <taxon>Sphingobacteriales</taxon>
        <taxon>Sphingobacteriaceae</taxon>
        <taxon>Pedobacter</taxon>
    </lineage>
</organism>
<evidence type="ECO:0000256" key="1">
    <source>
        <dbReference type="SAM" id="MobiDB-lite"/>
    </source>
</evidence>
<dbReference type="SUPFAM" id="SSF56925">
    <property type="entry name" value="OMPA-like"/>
    <property type="match status" value="1"/>
</dbReference>